<protein>
    <submittedName>
        <fullName evidence="2">Uncharacterized protein</fullName>
    </submittedName>
</protein>
<comment type="caution">
    <text evidence="2">The sequence shown here is derived from an EMBL/GenBank/DDBJ whole genome shotgun (WGS) entry which is preliminary data.</text>
</comment>
<keyword evidence="3" id="KW-1185">Reference proteome</keyword>
<proteinExistence type="predicted"/>
<dbReference type="AlphaFoldDB" id="A0A835XIL3"/>
<organism evidence="2 3">
    <name type="scientific">Edaphochlamys debaryana</name>
    <dbReference type="NCBI Taxonomy" id="47281"/>
    <lineage>
        <taxon>Eukaryota</taxon>
        <taxon>Viridiplantae</taxon>
        <taxon>Chlorophyta</taxon>
        <taxon>core chlorophytes</taxon>
        <taxon>Chlorophyceae</taxon>
        <taxon>CS clade</taxon>
        <taxon>Chlamydomonadales</taxon>
        <taxon>Chlamydomonadales incertae sedis</taxon>
        <taxon>Edaphochlamys</taxon>
    </lineage>
</organism>
<evidence type="ECO:0000256" key="1">
    <source>
        <dbReference type="SAM" id="MobiDB-lite"/>
    </source>
</evidence>
<name>A0A835XIL3_9CHLO</name>
<evidence type="ECO:0000313" key="2">
    <source>
        <dbReference type="EMBL" id="KAG2484065.1"/>
    </source>
</evidence>
<gene>
    <name evidence="2" type="ORF">HYH03_017085</name>
</gene>
<reference evidence="2" key="1">
    <citation type="journal article" date="2020" name="bioRxiv">
        <title>Comparative genomics of Chlamydomonas.</title>
        <authorList>
            <person name="Craig R.J."/>
            <person name="Hasan A.R."/>
            <person name="Ness R.W."/>
            <person name="Keightley P.D."/>
        </authorList>
    </citation>
    <scope>NUCLEOTIDE SEQUENCE</scope>
    <source>
        <strain evidence="2">CCAP 11/70</strain>
    </source>
</reference>
<dbReference type="Proteomes" id="UP000612055">
    <property type="component" value="Unassembled WGS sequence"/>
</dbReference>
<evidence type="ECO:0000313" key="3">
    <source>
        <dbReference type="Proteomes" id="UP000612055"/>
    </source>
</evidence>
<dbReference type="EMBL" id="JAEHOE010000158">
    <property type="protein sequence ID" value="KAG2484065.1"/>
    <property type="molecule type" value="Genomic_DNA"/>
</dbReference>
<accession>A0A835XIL3</accession>
<feature type="compositionally biased region" description="Basic residues" evidence="1">
    <location>
        <begin position="170"/>
        <end position="180"/>
    </location>
</feature>
<feature type="region of interest" description="Disordered" evidence="1">
    <location>
        <begin position="58"/>
        <end position="180"/>
    </location>
</feature>
<sequence>MLGGTKADTLLFRHGENEDVVTKDGHVLLGLAAHRANQVQLLETWKEKVEPVVKSCYTSSAAPGPGVPRQLGPAGGGVQPPAAAGAKAHEKRKQDEAKPAAAPAAKKGKKDKAPADNQGGDADVRVSESSGSSDESEEKPGKRPQELARGAVAGRGGGGRAQQPASPGRGKARQGGRPGR</sequence>